<sequence>MTATPNSTKTRLDKRTAVILITMLVLLIGLVVGLILVNQPQKPQKQAAAPAPSCPMDGFLCTWDLEEGVTYTCAISEITATGKIEVARPQVKKDPASGKGLCTYSPQVNKRYECTVRAVKFAGCEASASAQSSCVSIPVTNTPVPTATTTPSATPSATPRLTPTITPTPTPTPTPTVTITLTPTPTKTPTPGPSATLTPTPKLTDIVVVNVTGTSAPTKAPAQASPTTIPTLPVSGGISQLTIAFLFIGVIAIGIAFAL</sequence>
<proteinExistence type="predicted"/>
<dbReference type="Proteomes" id="UP000176269">
    <property type="component" value="Unassembled WGS sequence"/>
</dbReference>
<evidence type="ECO:0000256" key="1">
    <source>
        <dbReference type="SAM" id="MobiDB-lite"/>
    </source>
</evidence>
<feature type="compositionally biased region" description="Low complexity" evidence="1">
    <location>
        <begin position="175"/>
        <end position="185"/>
    </location>
</feature>
<organism evidence="3 4">
    <name type="scientific">Candidatus Roizmanbacteria bacterium RIFCSPLOWO2_02_FULL_43_10</name>
    <dbReference type="NCBI Taxonomy" id="1802078"/>
    <lineage>
        <taxon>Bacteria</taxon>
        <taxon>Candidatus Roizmaniibacteriota</taxon>
    </lineage>
</organism>
<keyword evidence="2" id="KW-0812">Transmembrane</keyword>
<feature type="transmembrane region" description="Helical" evidence="2">
    <location>
        <begin position="17"/>
        <end position="37"/>
    </location>
</feature>
<keyword evidence="2" id="KW-1133">Transmembrane helix</keyword>
<evidence type="ECO:0000256" key="2">
    <source>
        <dbReference type="SAM" id="Phobius"/>
    </source>
</evidence>
<comment type="caution">
    <text evidence="3">The sequence shown here is derived from an EMBL/GenBank/DDBJ whole genome shotgun (WGS) entry which is preliminary data.</text>
</comment>
<dbReference type="EMBL" id="MGBC01000034">
    <property type="protein sequence ID" value="OGK59866.1"/>
    <property type="molecule type" value="Genomic_DNA"/>
</dbReference>
<protein>
    <submittedName>
        <fullName evidence="3">Uncharacterized protein</fullName>
    </submittedName>
</protein>
<name>A0A1F7JW88_9BACT</name>
<feature type="region of interest" description="Disordered" evidence="1">
    <location>
        <begin position="145"/>
        <end position="200"/>
    </location>
</feature>
<reference evidence="3 4" key="1">
    <citation type="journal article" date="2016" name="Nat. Commun.">
        <title>Thousands of microbial genomes shed light on interconnected biogeochemical processes in an aquifer system.</title>
        <authorList>
            <person name="Anantharaman K."/>
            <person name="Brown C.T."/>
            <person name="Hug L.A."/>
            <person name="Sharon I."/>
            <person name="Castelle C.J."/>
            <person name="Probst A.J."/>
            <person name="Thomas B.C."/>
            <person name="Singh A."/>
            <person name="Wilkins M.J."/>
            <person name="Karaoz U."/>
            <person name="Brodie E.L."/>
            <person name="Williams K.H."/>
            <person name="Hubbard S.S."/>
            <person name="Banfield J.F."/>
        </authorList>
    </citation>
    <scope>NUCLEOTIDE SEQUENCE [LARGE SCALE GENOMIC DNA]</scope>
</reference>
<dbReference type="AlphaFoldDB" id="A0A1F7JW88"/>
<evidence type="ECO:0000313" key="3">
    <source>
        <dbReference type="EMBL" id="OGK59866.1"/>
    </source>
</evidence>
<gene>
    <name evidence="3" type="ORF">A3I56_03290</name>
</gene>
<accession>A0A1F7JW88</accession>
<evidence type="ECO:0000313" key="4">
    <source>
        <dbReference type="Proteomes" id="UP000176269"/>
    </source>
</evidence>
<feature type="compositionally biased region" description="Low complexity" evidence="1">
    <location>
        <begin position="145"/>
        <end position="165"/>
    </location>
</feature>
<keyword evidence="2" id="KW-0472">Membrane</keyword>
<feature type="transmembrane region" description="Helical" evidence="2">
    <location>
        <begin position="238"/>
        <end position="258"/>
    </location>
</feature>